<evidence type="ECO:0000256" key="3">
    <source>
        <dbReference type="ARBA" id="ARBA00023002"/>
    </source>
</evidence>
<evidence type="ECO:0000313" key="7">
    <source>
        <dbReference type="EMBL" id="MEA5581502.1"/>
    </source>
</evidence>
<evidence type="ECO:0000256" key="1">
    <source>
        <dbReference type="ARBA" id="ARBA00022714"/>
    </source>
</evidence>
<keyword evidence="7" id="KW-0223">Dioxygenase</keyword>
<dbReference type="RefSeq" id="WP_323195832.1">
    <property type="nucleotide sequence ID" value="NZ_JAYGHG010000010.1"/>
</dbReference>
<dbReference type="EC" id="1.14.13.-" evidence="7"/>
<feature type="domain" description="Rieske" evidence="6">
    <location>
        <begin position="27"/>
        <end position="128"/>
    </location>
</feature>
<dbReference type="Pfam" id="PF00355">
    <property type="entry name" value="Rieske"/>
    <property type="match status" value="1"/>
</dbReference>
<evidence type="ECO:0000313" key="8">
    <source>
        <dbReference type="Proteomes" id="UP001302120"/>
    </source>
</evidence>
<dbReference type="PANTHER" id="PTHR21266">
    <property type="entry name" value="IRON-SULFUR DOMAIN CONTAINING PROTEIN"/>
    <property type="match status" value="1"/>
</dbReference>
<dbReference type="PROSITE" id="PS51296">
    <property type="entry name" value="RIESKE"/>
    <property type="match status" value="1"/>
</dbReference>
<name>A0ABU5UDA8_9CYAN</name>
<dbReference type="Proteomes" id="UP001302120">
    <property type="component" value="Unassembled WGS sequence"/>
</dbReference>
<comment type="caution">
    <text evidence="7">The sequence shown here is derived from an EMBL/GenBank/DDBJ whole genome shotgun (WGS) entry which is preliminary data.</text>
</comment>
<gene>
    <name evidence="7" type="ORF">VB620_09135</name>
</gene>
<dbReference type="Gene3D" id="2.102.10.10">
    <property type="entry name" value="Rieske [2Fe-2S] iron-sulphur domain"/>
    <property type="match status" value="1"/>
</dbReference>
<evidence type="ECO:0000256" key="5">
    <source>
        <dbReference type="ARBA" id="ARBA00023014"/>
    </source>
</evidence>
<dbReference type="CDD" id="cd03469">
    <property type="entry name" value="Rieske_RO_Alpha_N"/>
    <property type="match status" value="1"/>
</dbReference>
<reference evidence="7 8" key="1">
    <citation type="submission" date="2023-12" db="EMBL/GenBank/DDBJ databases">
        <title>Baltic Sea Cyanobacteria.</title>
        <authorList>
            <person name="Delbaje E."/>
            <person name="Fewer D.P."/>
            <person name="Shishido T.K."/>
        </authorList>
    </citation>
    <scope>NUCLEOTIDE SEQUENCE [LARGE SCALE GENOMIC DNA]</scope>
    <source>
        <strain evidence="7 8">UHCC-0300</strain>
    </source>
</reference>
<accession>A0ABU5UDA8</accession>
<keyword evidence="8" id="KW-1185">Reference proteome</keyword>
<keyword evidence="2" id="KW-0479">Metal-binding</keyword>
<dbReference type="GO" id="GO:0051213">
    <property type="term" value="F:dioxygenase activity"/>
    <property type="evidence" value="ECO:0007669"/>
    <property type="project" value="UniProtKB-KW"/>
</dbReference>
<evidence type="ECO:0000256" key="4">
    <source>
        <dbReference type="ARBA" id="ARBA00023004"/>
    </source>
</evidence>
<sequence length="362" mass="42287">MNVNLQNLNSTHKPRIFNNPERFVEGWYWVMPSKQLRVTEVKSVKILGRELAIYRGKDKKVVIVDAYCPHMGAHLAEGKVEGNELRCFFHHWKFDEEGFCVDIPCINQPISIKLQTWPTAEKYGMIWVWTGDIPKQSLPFVLELENKEYDVALGDYFLMNCHPNTFMINPIDVQHFQTVHKLSSEIAFEKQEINQNAIIFSNSKPIPKKSISSVLIRLLCKKNIAHNVCYWYGSTNIVTIGTDFFHVYIMFAMRLLEGGKSEGQVMLMTEKRRGIFGWFYNRVVLSLTKILGTHFIQDDVKIFQTIQFDLKTPIKADNSIMQFVNHLERQKPLMLKTWKLARSQNVEIKETREKEYDTKSND</sequence>
<dbReference type="InterPro" id="IPR050584">
    <property type="entry name" value="Cholesterol_7-desaturase"/>
</dbReference>
<protein>
    <submittedName>
        <fullName evidence="7">Aromatic ring-hydroxylating dioxygenase subunit alpha</fullName>
        <ecNumber evidence="7">1.14.13.-</ecNumber>
    </submittedName>
</protein>
<evidence type="ECO:0000256" key="2">
    <source>
        <dbReference type="ARBA" id="ARBA00022723"/>
    </source>
</evidence>
<keyword evidence="3 7" id="KW-0560">Oxidoreductase</keyword>
<dbReference type="InterPro" id="IPR036922">
    <property type="entry name" value="Rieske_2Fe-2S_sf"/>
</dbReference>
<keyword evidence="1" id="KW-0001">2Fe-2S</keyword>
<dbReference type="InterPro" id="IPR017941">
    <property type="entry name" value="Rieske_2Fe-2S"/>
</dbReference>
<dbReference type="EMBL" id="JAYGHG010000010">
    <property type="protein sequence ID" value="MEA5581502.1"/>
    <property type="molecule type" value="Genomic_DNA"/>
</dbReference>
<dbReference type="PANTHER" id="PTHR21266:SF60">
    <property type="entry name" value="3-KETOSTEROID-9-ALPHA-MONOOXYGENASE, OXYGENASE COMPONENT"/>
    <property type="match status" value="1"/>
</dbReference>
<evidence type="ECO:0000259" key="6">
    <source>
        <dbReference type="PROSITE" id="PS51296"/>
    </source>
</evidence>
<keyword evidence="4" id="KW-0408">Iron</keyword>
<organism evidence="7 8">
    <name type="scientific">Nodularia harveyana UHCC-0300</name>
    <dbReference type="NCBI Taxonomy" id="2974287"/>
    <lineage>
        <taxon>Bacteria</taxon>
        <taxon>Bacillati</taxon>
        <taxon>Cyanobacteriota</taxon>
        <taxon>Cyanophyceae</taxon>
        <taxon>Nostocales</taxon>
        <taxon>Nodulariaceae</taxon>
        <taxon>Nodularia</taxon>
    </lineage>
</organism>
<dbReference type="SUPFAM" id="SSF50022">
    <property type="entry name" value="ISP domain"/>
    <property type="match status" value="1"/>
</dbReference>
<proteinExistence type="predicted"/>
<keyword evidence="5" id="KW-0411">Iron-sulfur</keyword>